<name>A0A382DSL9_9ZZZZ</name>
<dbReference type="Pfam" id="PF09969">
    <property type="entry name" value="DUF2203"/>
    <property type="match status" value="1"/>
</dbReference>
<proteinExistence type="predicted"/>
<protein>
    <recommendedName>
        <fullName evidence="2">DUF2203 domain-containing protein</fullName>
    </recommendedName>
</protein>
<reference evidence="1" key="1">
    <citation type="submission" date="2018-05" db="EMBL/GenBank/DDBJ databases">
        <authorList>
            <person name="Lanie J.A."/>
            <person name="Ng W.-L."/>
            <person name="Kazmierczak K.M."/>
            <person name="Andrzejewski T.M."/>
            <person name="Davidsen T.M."/>
            <person name="Wayne K.J."/>
            <person name="Tettelin H."/>
            <person name="Glass J.I."/>
            <person name="Rusch D."/>
            <person name="Podicherti R."/>
            <person name="Tsui H.-C.T."/>
            <person name="Winkler M.E."/>
        </authorList>
    </citation>
    <scope>NUCLEOTIDE SEQUENCE</scope>
</reference>
<dbReference type="EMBL" id="UINC01040883">
    <property type="protein sequence ID" value="SVB41378.1"/>
    <property type="molecule type" value="Genomic_DNA"/>
</dbReference>
<dbReference type="AlphaFoldDB" id="A0A382DSL9"/>
<dbReference type="PIRSF" id="PIRSF016498">
    <property type="entry name" value="UCP016498"/>
    <property type="match status" value="1"/>
</dbReference>
<organism evidence="1">
    <name type="scientific">marine metagenome</name>
    <dbReference type="NCBI Taxonomy" id="408172"/>
    <lineage>
        <taxon>unclassified sequences</taxon>
        <taxon>metagenomes</taxon>
        <taxon>ecological metagenomes</taxon>
    </lineage>
</organism>
<accession>A0A382DSL9</accession>
<evidence type="ECO:0008006" key="2">
    <source>
        <dbReference type="Google" id="ProtNLM"/>
    </source>
</evidence>
<evidence type="ECO:0000313" key="1">
    <source>
        <dbReference type="EMBL" id="SVB41378.1"/>
    </source>
</evidence>
<gene>
    <name evidence="1" type="ORF">METZ01_LOCUS194232</name>
</gene>
<sequence>MMPRVREWLNSMVQLRHEYATISKRVDNMMSAQSDVGGDSVNQSIKLLSDIQGILGEFKKHEIFIKDAERGLVDFPSRRGTREVFLCWEKSEDDIAHWHELDTGYDNREPL</sequence>
<dbReference type="InterPro" id="IPR018699">
    <property type="entry name" value="DUF2203"/>
</dbReference>